<dbReference type="InterPro" id="IPR002885">
    <property type="entry name" value="PPR_rpt"/>
</dbReference>
<feature type="region of interest" description="Disordered" evidence="4">
    <location>
        <begin position="532"/>
        <end position="587"/>
    </location>
</feature>
<proteinExistence type="predicted"/>
<comment type="caution">
    <text evidence="5">The sequence shown here is derived from an EMBL/GenBank/DDBJ whole genome shotgun (WGS) entry which is preliminary data.</text>
</comment>
<organism evidence="5 6">
    <name type="scientific">Prorocentrum cordatum</name>
    <dbReference type="NCBI Taxonomy" id="2364126"/>
    <lineage>
        <taxon>Eukaryota</taxon>
        <taxon>Sar</taxon>
        <taxon>Alveolata</taxon>
        <taxon>Dinophyceae</taxon>
        <taxon>Prorocentrales</taxon>
        <taxon>Prorocentraceae</taxon>
        <taxon>Prorocentrum</taxon>
    </lineage>
</organism>
<feature type="compositionally biased region" description="Acidic residues" evidence="4">
    <location>
        <begin position="753"/>
        <end position="768"/>
    </location>
</feature>
<gene>
    <name evidence="5" type="ORF">PCOR1329_LOCUS77326</name>
</gene>
<evidence type="ECO:0000256" key="4">
    <source>
        <dbReference type="SAM" id="MobiDB-lite"/>
    </source>
</evidence>
<evidence type="ECO:0000313" key="5">
    <source>
        <dbReference type="EMBL" id="CAK0899907.1"/>
    </source>
</evidence>
<feature type="region of interest" description="Disordered" evidence="4">
    <location>
        <begin position="742"/>
        <end position="768"/>
    </location>
</feature>
<dbReference type="InterPro" id="IPR011990">
    <property type="entry name" value="TPR-like_helical_dom_sf"/>
</dbReference>
<dbReference type="PANTHER" id="PTHR47447:SF17">
    <property type="entry name" value="OS12G0638900 PROTEIN"/>
    <property type="match status" value="1"/>
</dbReference>
<dbReference type="PANTHER" id="PTHR47447">
    <property type="entry name" value="OS03G0856100 PROTEIN"/>
    <property type="match status" value="1"/>
</dbReference>
<evidence type="ECO:0000256" key="2">
    <source>
        <dbReference type="PROSITE-ProRule" id="PRU00708"/>
    </source>
</evidence>
<accession>A0ABN9XL06</accession>
<feature type="region of interest" description="Disordered" evidence="4">
    <location>
        <begin position="1049"/>
        <end position="1077"/>
    </location>
</feature>
<dbReference type="PROSITE" id="PS51375">
    <property type="entry name" value="PPR"/>
    <property type="match status" value="1"/>
</dbReference>
<evidence type="ECO:0000313" key="6">
    <source>
        <dbReference type="Proteomes" id="UP001189429"/>
    </source>
</evidence>
<protein>
    <submittedName>
        <fullName evidence="5">Uncharacterized protein</fullName>
    </submittedName>
</protein>
<dbReference type="Gene3D" id="1.25.40.10">
    <property type="entry name" value="Tetratricopeptide repeat domain"/>
    <property type="match status" value="1"/>
</dbReference>
<evidence type="ECO:0000256" key="3">
    <source>
        <dbReference type="SAM" id="Coils"/>
    </source>
</evidence>
<dbReference type="EMBL" id="CAUYUJ010020693">
    <property type="protein sequence ID" value="CAK0899907.1"/>
    <property type="molecule type" value="Genomic_DNA"/>
</dbReference>
<feature type="compositionally biased region" description="Low complexity" evidence="4">
    <location>
        <begin position="546"/>
        <end position="560"/>
    </location>
</feature>
<feature type="coiled-coil region" evidence="3">
    <location>
        <begin position="793"/>
        <end position="827"/>
    </location>
</feature>
<feature type="repeat" description="PPR" evidence="2">
    <location>
        <begin position="64"/>
        <end position="98"/>
    </location>
</feature>
<reference evidence="5" key="1">
    <citation type="submission" date="2023-10" db="EMBL/GenBank/DDBJ databases">
        <authorList>
            <person name="Chen Y."/>
            <person name="Shah S."/>
            <person name="Dougan E. K."/>
            <person name="Thang M."/>
            <person name="Chan C."/>
        </authorList>
    </citation>
    <scope>NUCLEOTIDE SEQUENCE [LARGE SCALE GENOMIC DNA]</scope>
</reference>
<keyword evidence="6" id="KW-1185">Reference proteome</keyword>
<dbReference type="Proteomes" id="UP001189429">
    <property type="component" value="Unassembled WGS sequence"/>
</dbReference>
<sequence>MAACGRGRQPRAALEVMASLPRWSLRPNVVTLSTLMSASEGLGAAAASWERALSHLRGLRAGPNVPAFTAAAGACAAAGRWRRAWGLLAEMRGRALAPNALSYGAALAAGERARQWARALALAWAVAPSAGAAGPLACARAAGACGGAGQGAAMLRAAARGRRLARRQPRAWCGEADLEAFQTFPSSRASRIPLLGPMMLLFLMTTIVQVCLRVRNRDGDAGGDVAFEILDDGDDSIGAVRVYDDTTKKELLATISKFQIVFASLAPSASDTCDKMSKHMGRVSQAMRALRLPDGPRQRFNAKAITYQDTEVFVAVASAQRRPSRAGDGRLAAAGGARWQEGAAVAMLLELWPAGGGERRALGRRAVAPAAALLRGLAAPGAAPGANDSWAGAAQELASLEGTGSCVPVAKPRRTARPPASGAACCSARAAPGPEPHGCGAPFKAGFARAPRQQVFVAMVERLGWMTQVAQSIAVGTDVVDLGATPLREFHGCVRPAAEQGLKGALWAAWGAEFNPKSIFAGARSRGDWAAGAGRRRVGRERGRPLARGHAATGAARGAAPDAICKGGRGREGEGAGRRRAFARAARREQRRRTGGTYVAQRRANPLPGAEQLQGRGSAGDPAIEPGLRGLLSDEAIFVEGRGGDMTQQACMRGCLRLAGFRALLQVLPLTSFATFLAVAAAAALEPGVGFLGLAVLRRAAAELGVDVAPDAFAYIDNVVAPLLESRGRRLLRAPAAGPAFPGALPERAAAEGGEEEEEAAAEDEEAGAQAEDEEVMAIVEAPDVSVVAVRAIKRVRRNRDYWKAKADEYRNELALAKQKLAEFEFVKHGKRRKAESERWNVSLVGGYSLAIKRNLGHVGATALAQIVDAKVGRVSVTTWEKCLANNIIGESRLWHRRQQDRIRNFVKTPGDAFSWEIHNVRGDATNASSVQSMKVHVLEAASKYYAPGMVNADSATFAPAWNAKVLVTGQERRRKTKKGDQEPPSLPAVLRQGATRVTVSHDGTTLDIGVPTFTIDPAFPRGDALSVHELAEAPGGVKLVEMTRPEFPHEASLRQGQPAKVAKTTTSKHTSKHILS</sequence>
<evidence type="ECO:0000256" key="1">
    <source>
        <dbReference type="ARBA" id="ARBA00022737"/>
    </source>
</evidence>
<keyword evidence="1" id="KW-0677">Repeat</keyword>
<keyword evidence="3" id="KW-0175">Coiled coil</keyword>
<name>A0ABN9XL06_9DINO</name>